<dbReference type="Proteomes" id="UP000239997">
    <property type="component" value="Unassembled WGS sequence"/>
</dbReference>
<keyword evidence="2" id="KW-0472">Membrane</keyword>
<evidence type="ECO:0000313" key="6">
    <source>
        <dbReference type="Proteomes" id="UP000028531"/>
    </source>
</evidence>
<proteinExistence type="predicted"/>
<dbReference type="InterPro" id="IPR014782">
    <property type="entry name" value="Peptidase_M1_dom"/>
</dbReference>
<evidence type="ECO:0000256" key="2">
    <source>
        <dbReference type="SAM" id="Phobius"/>
    </source>
</evidence>
<feature type="transmembrane region" description="Helical" evidence="2">
    <location>
        <begin position="447"/>
        <end position="467"/>
    </location>
</feature>
<dbReference type="EMBL" id="PVNA01000004">
    <property type="protein sequence ID" value="PRX13235.1"/>
    <property type="molecule type" value="Genomic_DNA"/>
</dbReference>
<dbReference type="GO" id="GO:0008270">
    <property type="term" value="F:zinc ion binding"/>
    <property type="evidence" value="ECO:0007669"/>
    <property type="project" value="InterPro"/>
</dbReference>
<gene>
    <name evidence="4" type="ORF">IL45_03585</name>
    <name evidence="5" type="ORF">LY02_02296</name>
</gene>
<keyword evidence="7" id="KW-1185">Reference proteome</keyword>
<evidence type="ECO:0000313" key="4">
    <source>
        <dbReference type="EMBL" id="KEZ94245.1"/>
    </source>
</evidence>
<dbReference type="EMBL" id="JPJI01000023">
    <property type="protein sequence ID" value="KEZ94245.1"/>
    <property type="molecule type" value="Genomic_DNA"/>
</dbReference>
<feature type="compositionally biased region" description="Basic and acidic residues" evidence="1">
    <location>
        <begin position="1206"/>
        <end position="1229"/>
    </location>
</feature>
<dbReference type="GO" id="GO:0008237">
    <property type="term" value="F:metallopeptidase activity"/>
    <property type="evidence" value="ECO:0007669"/>
    <property type="project" value="InterPro"/>
</dbReference>
<feature type="transmembrane region" description="Helical" evidence="2">
    <location>
        <begin position="154"/>
        <end position="176"/>
    </location>
</feature>
<keyword evidence="2" id="KW-0812">Transmembrane</keyword>
<keyword evidence="2" id="KW-1133">Transmembrane helix</keyword>
<evidence type="ECO:0000313" key="5">
    <source>
        <dbReference type="EMBL" id="PRX13235.1"/>
    </source>
</evidence>
<reference evidence="4 6" key="1">
    <citation type="submission" date="2014-07" db="EMBL/GenBank/DDBJ databases">
        <title>Draft genome sequence of Nonlabens ulvanivorans, an ulvan degrading bacterium.</title>
        <authorList>
            <person name="Kopel M."/>
            <person name="Helbert W."/>
            <person name="Henrissat B."/>
            <person name="Doniger T."/>
            <person name="Banin E."/>
        </authorList>
    </citation>
    <scope>NUCLEOTIDE SEQUENCE [LARGE SCALE GENOMIC DNA]</scope>
    <source>
        <strain evidence="4 6">PLR</strain>
    </source>
</reference>
<evidence type="ECO:0000259" key="3">
    <source>
        <dbReference type="Pfam" id="PF01433"/>
    </source>
</evidence>
<feature type="transmembrane region" description="Helical" evidence="2">
    <location>
        <begin position="60"/>
        <end position="83"/>
    </location>
</feature>
<feature type="transmembrane region" description="Helical" evidence="2">
    <location>
        <begin position="535"/>
        <end position="553"/>
    </location>
</feature>
<dbReference type="OrthoDB" id="100605at2"/>
<reference evidence="5 7" key="2">
    <citation type="submission" date="2018-03" db="EMBL/GenBank/DDBJ databases">
        <title>Genomic Encyclopedia of Archaeal and Bacterial Type Strains, Phase II (KMG-II): from individual species to whole genera.</title>
        <authorList>
            <person name="Goeker M."/>
        </authorList>
    </citation>
    <scope>NUCLEOTIDE SEQUENCE [LARGE SCALE GENOMIC DNA]</scope>
    <source>
        <strain evidence="5 7">DSM 22727</strain>
    </source>
</reference>
<feature type="transmembrane region" description="Helical" evidence="2">
    <location>
        <begin position="104"/>
        <end position="134"/>
    </location>
</feature>
<comment type="caution">
    <text evidence="4">The sequence shown here is derived from an EMBL/GenBank/DDBJ whole genome shotgun (WGS) entry which is preliminary data.</text>
</comment>
<feature type="transmembrane region" description="Helical" evidence="2">
    <location>
        <begin position="479"/>
        <end position="501"/>
    </location>
</feature>
<dbReference type="AlphaFoldDB" id="A0A084JZ61"/>
<feature type="transmembrane region" description="Helical" evidence="2">
    <location>
        <begin position="574"/>
        <end position="594"/>
    </location>
</feature>
<evidence type="ECO:0000256" key="1">
    <source>
        <dbReference type="SAM" id="MobiDB-lite"/>
    </source>
</evidence>
<organism evidence="4 6">
    <name type="scientific">Nonlabens ulvanivorans</name>
    <name type="common">Persicivirga ulvanivorans</name>
    <dbReference type="NCBI Taxonomy" id="906888"/>
    <lineage>
        <taxon>Bacteria</taxon>
        <taxon>Pseudomonadati</taxon>
        <taxon>Bacteroidota</taxon>
        <taxon>Flavobacteriia</taxon>
        <taxon>Flavobacteriales</taxon>
        <taxon>Flavobacteriaceae</taxon>
        <taxon>Nonlabens</taxon>
    </lineage>
</organism>
<dbReference type="Gene3D" id="1.10.390.10">
    <property type="entry name" value="Neutral Protease Domain 2"/>
    <property type="match status" value="1"/>
</dbReference>
<dbReference type="Proteomes" id="UP000028531">
    <property type="component" value="Unassembled WGS sequence"/>
</dbReference>
<feature type="transmembrane region" description="Helical" evidence="2">
    <location>
        <begin position="414"/>
        <end position="435"/>
    </location>
</feature>
<feature type="transmembrane region" description="Helical" evidence="2">
    <location>
        <begin position="183"/>
        <end position="203"/>
    </location>
</feature>
<protein>
    <submittedName>
        <fullName evidence="5">ABC-2 type transport system permease protein</fullName>
    </submittedName>
    <submittedName>
        <fullName evidence="4">Membrane protein</fullName>
    </submittedName>
</protein>
<name>A0A084JZ61_NONUL</name>
<accession>A0A084JZ61</accession>
<sequence length="1229" mass="138863">MFSTIYTHEVKTWFKKPLFYIYAGVLFLLSLLISALAVGVFDSDNVTVTSAIKLNGAVGIYSLLGFFAILTYLLIPSIIGGTIQRDFKNNMHNVLYSYPLTKWNYLLAKFSAGMTMTLLIIIASLIGITLGFYLPGANEELVGPFKIMNYLQPFLVYIIPNVFFYGAIVFAITAFLRNVNIGFMFVLVMIILQFAAGSSVPTMDDSYWVELLEPTGDSATYSQIKYWTPEEQSTQLIPITGTLLYNRLIWLGISLLVFIGVLFAFNFSQNPTSLSLAKTKAQRVTKKNFGTITKVVMPPATQDLSFFGQLKTAWIIAKSDIAYIVKGWPFIIIASVAFAFSLLTMLITGQQYGTDILPKTWVMLQFAGGIFSTFAYLLIYLYTGLIMDRAKAAHINQLVDATPTRNWTMLLSKFIAMVVMVATILLIVILSGIIIQAYNGFFEFELPLYLFDLYVINIWDFIPWIMMSLLIHTLIKNKWVGLIVLLVLAIGIPPLLGAIGVEQGQFIFNQGAGSPSPSDMNGYGSGLGKYFTYRVYWMLLGIALFALAVLFYRRGMGTSMKERIAFAKARLSKSIIAVMAVSLLGFFAIGGYIWKVNNLDNEQISGKEQEELQVNYEKDLSKYGKAPQPRLIAVNTFMDIFPDTRDFKAGATYTLVNQTDVAIDTLHVNYPDRPTEITLDLESDIVKDFEDYNYRMYEFKKALQPGDTLIMKFETENKPNTFFDNNSPVVDNGTFINNSIFPSIGYSDQFEIRNTQVRKKYNLEPKDRLPAPDTPGARDNNYIGGNSDWIDFEATVSTSSDQIAIAPGYLIKEWEEDGRKYYNYKMDSKILNFYAFLSGRYDVKRDEHDGVKLEIYYHPDHDYNVDRMMSGLKEGLDYYNDNYTPYQHRQARIIEFPRTGGGFAQAFPNTIPFSEAIGFIADVDDEDNDAVDYPFSITAHELAHQWWAHQVIGANAKGATLLSESLSEYSSLKVLEKANGKEQMRKFLKDAMDGYLLGRTVEQIKENPLMYNENQQYIHYQKGSLVLYAMSDYLGDEKFNAVIKRFAEKHQFKGAPYPVATEFVNDIKAVTPDSLQYLVTDMFETITLYNNKVKGATYQELPDGKYLVTLDAQVIKYRSNEKGKSVYKNISGDSLTFTPEGKTKALQSLPLADYIEVGVFGEVDEDTGVEKVLYLKKLKVTEISNNFDIIVDAKPVEAGIDPYNKLIDRNSDDNRSKLSEKKSSTTAKE</sequence>
<feature type="transmembrane region" description="Helical" evidence="2">
    <location>
        <begin position="248"/>
        <end position="268"/>
    </location>
</feature>
<dbReference type="InterPro" id="IPR027268">
    <property type="entry name" value="Peptidase_M4/M1_CTD_sf"/>
</dbReference>
<feature type="transmembrane region" description="Helical" evidence="2">
    <location>
        <begin position="361"/>
        <end position="382"/>
    </location>
</feature>
<dbReference type="Pfam" id="PF01433">
    <property type="entry name" value="Peptidase_M1"/>
    <property type="match status" value="1"/>
</dbReference>
<feature type="transmembrane region" description="Helical" evidence="2">
    <location>
        <begin position="328"/>
        <end position="349"/>
    </location>
</feature>
<evidence type="ECO:0000313" key="7">
    <source>
        <dbReference type="Proteomes" id="UP000239997"/>
    </source>
</evidence>
<feature type="region of interest" description="Disordered" evidence="1">
    <location>
        <begin position="1204"/>
        <end position="1229"/>
    </location>
</feature>
<feature type="domain" description="Peptidase M1 membrane alanine aminopeptidase" evidence="3">
    <location>
        <begin position="919"/>
        <end position="1055"/>
    </location>
</feature>
<dbReference type="RefSeq" id="WP_036580380.1">
    <property type="nucleotide sequence ID" value="NZ_JPJI01000023.1"/>
</dbReference>
<dbReference type="SUPFAM" id="SSF55486">
    <property type="entry name" value="Metalloproteases ('zincins'), catalytic domain"/>
    <property type="match status" value="1"/>
</dbReference>
<feature type="transmembrane region" description="Helical" evidence="2">
    <location>
        <begin position="20"/>
        <end position="40"/>
    </location>
</feature>